<protein>
    <recommendedName>
        <fullName evidence="1">RNase H type-1 domain-containing protein</fullName>
    </recommendedName>
</protein>
<dbReference type="Pfam" id="PF13456">
    <property type="entry name" value="RVT_3"/>
    <property type="match status" value="1"/>
</dbReference>
<evidence type="ECO:0000313" key="3">
    <source>
        <dbReference type="Proteomes" id="UP000507222"/>
    </source>
</evidence>
<gene>
    <name evidence="2" type="ORF">CURHAP_LOCUS9876</name>
</gene>
<dbReference type="GO" id="GO:0003676">
    <property type="term" value="F:nucleic acid binding"/>
    <property type="evidence" value="ECO:0007669"/>
    <property type="project" value="InterPro"/>
</dbReference>
<organism evidence="2 3">
    <name type="scientific">Prunus armeniaca</name>
    <name type="common">Apricot</name>
    <name type="synonym">Armeniaca vulgaris</name>
    <dbReference type="NCBI Taxonomy" id="36596"/>
    <lineage>
        <taxon>Eukaryota</taxon>
        <taxon>Viridiplantae</taxon>
        <taxon>Streptophyta</taxon>
        <taxon>Embryophyta</taxon>
        <taxon>Tracheophyta</taxon>
        <taxon>Spermatophyta</taxon>
        <taxon>Magnoliopsida</taxon>
        <taxon>eudicotyledons</taxon>
        <taxon>Gunneridae</taxon>
        <taxon>Pentapetalae</taxon>
        <taxon>rosids</taxon>
        <taxon>fabids</taxon>
        <taxon>Rosales</taxon>
        <taxon>Rosaceae</taxon>
        <taxon>Amygdaloideae</taxon>
        <taxon>Amygdaleae</taxon>
        <taxon>Prunus</taxon>
    </lineage>
</organism>
<name>A0A6J5TTD7_PRUAR</name>
<reference evidence="2 3" key="1">
    <citation type="submission" date="2020-05" db="EMBL/GenBank/DDBJ databases">
        <authorList>
            <person name="Campoy J."/>
            <person name="Schneeberger K."/>
            <person name="Spophaly S."/>
        </authorList>
    </citation>
    <scope>NUCLEOTIDE SEQUENCE [LARGE SCALE GENOMIC DNA]</scope>
    <source>
        <strain evidence="2">PruArmRojPasFocal</strain>
    </source>
</reference>
<evidence type="ECO:0000259" key="1">
    <source>
        <dbReference type="Pfam" id="PF13456"/>
    </source>
</evidence>
<sequence>MAMRAHSVVHPCYELYALKVGISFALDASCVPLVVESDSSTAVQMINTDEECLHQKGIWWMRFIA</sequence>
<proteinExistence type="predicted"/>
<dbReference type="EMBL" id="CAEKDK010000001">
    <property type="protein sequence ID" value="CAB4267261.1"/>
    <property type="molecule type" value="Genomic_DNA"/>
</dbReference>
<accession>A0A6J5TTD7</accession>
<feature type="domain" description="RNase H type-1" evidence="1">
    <location>
        <begin position="14"/>
        <end position="53"/>
    </location>
</feature>
<dbReference type="GO" id="GO:0004523">
    <property type="term" value="F:RNA-DNA hybrid ribonuclease activity"/>
    <property type="evidence" value="ECO:0007669"/>
    <property type="project" value="InterPro"/>
</dbReference>
<dbReference type="Proteomes" id="UP000507222">
    <property type="component" value="Unassembled WGS sequence"/>
</dbReference>
<dbReference type="InterPro" id="IPR002156">
    <property type="entry name" value="RNaseH_domain"/>
</dbReference>
<dbReference type="AlphaFoldDB" id="A0A6J5TTD7"/>
<evidence type="ECO:0000313" key="2">
    <source>
        <dbReference type="EMBL" id="CAB4267261.1"/>
    </source>
</evidence>